<gene>
    <name evidence="1" type="ordered locus">Deipe_1554</name>
</gene>
<dbReference type="Proteomes" id="UP000010467">
    <property type="component" value="Chromosome"/>
</dbReference>
<accession>L0A285</accession>
<sequence>MSDLPPPPYSPARWHLIRFAERARVSGASRAKAYSYSRDAREEQNLIARAIALGHVIPDRHLVPMNVEPKQQAPSPLSEQLISTYQERQAALNDLLRYAERLIRHPEQLDLDDLSNVAQHVRSADHLHRRARTAYNNARMVGENHLAGTTHFIEIDDVKLYFELDLKRTLTAPDRDALRVVNADTIEDFTGYRAGDEAWHDLARWARLHNGRTWTGRPLGDDRQLIWREDRGSLVMRSHVARDYPKLHYALEALRRSLTPYWDDPNAAEE</sequence>
<protein>
    <submittedName>
        <fullName evidence="1">Uncharacterized protein</fullName>
    </submittedName>
</protein>
<dbReference type="PATRIC" id="fig|937777.3.peg.1556"/>
<keyword evidence="2" id="KW-1185">Reference proteome</keyword>
<dbReference type="RefSeq" id="WP_015235403.1">
    <property type="nucleotide sequence ID" value="NC_019793.1"/>
</dbReference>
<reference evidence="2" key="1">
    <citation type="submission" date="2012-03" db="EMBL/GenBank/DDBJ databases">
        <title>Complete sequence of chromosome of Deinococcus peraridilitoris DSM 19664.</title>
        <authorList>
            <person name="Lucas S."/>
            <person name="Copeland A."/>
            <person name="Lapidus A."/>
            <person name="Glavina del Rio T."/>
            <person name="Dalin E."/>
            <person name="Tice H."/>
            <person name="Bruce D."/>
            <person name="Goodwin L."/>
            <person name="Pitluck S."/>
            <person name="Peters L."/>
            <person name="Mikhailova N."/>
            <person name="Lu M."/>
            <person name="Kyrpides N."/>
            <person name="Mavromatis K."/>
            <person name="Ivanova N."/>
            <person name="Brettin T."/>
            <person name="Detter J.C."/>
            <person name="Han C."/>
            <person name="Larimer F."/>
            <person name="Land M."/>
            <person name="Hauser L."/>
            <person name="Markowitz V."/>
            <person name="Cheng J.-F."/>
            <person name="Hugenholtz P."/>
            <person name="Woyke T."/>
            <person name="Wu D."/>
            <person name="Pukall R."/>
            <person name="Steenblock K."/>
            <person name="Brambilla E."/>
            <person name="Klenk H.-P."/>
            <person name="Eisen J.A."/>
        </authorList>
    </citation>
    <scope>NUCLEOTIDE SEQUENCE [LARGE SCALE GENOMIC DNA]</scope>
    <source>
        <strain evidence="2">DSM 19664 / LMG 22246 / CIP 109416 / KR-200</strain>
    </source>
</reference>
<dbReference type="HOGENOM" id="CLU_1029422_0_0_0"/>
<dbReference type="STRING" id="937777.Deipe_1554"/>
<dbReference type="EMBL" id="CP003382">
    <property type="protein sequence ID" value="AFZ67095.1"/>
    <property type="molecule type" value="Genomic_DNA"/>
</dbReference>
<dbReference type="AlphaFoldDB" id="L0A285"/>
<dbReference type="OrthoDB" id="67153at2"/>
<proteinExistence type="predicted"/>
<evidence type="ECO:0000313" key="2">
    <source>
        <dbReference type="Proteomes" id="UP000010467"/>
    </source>
</evidence>
<dbReference type="KEGG" id="dpd:Deipe_1554"/>
<name>L0A285_DEIPD</name>
<evidence type="ECO:0000313" key="1">
    <source>
        <dbReference type="EMBL" id="AFZ67095.1"/>
    </source>
</evidence>
<organism evidence="1 2">
    <name type="scientific">Deinococcus peraridilitoris (strain DSM 19664 / LMG 22246 / CIP 109416 / KR-200)</name>
    <dbReference type="NCBI Taxonomy" id="937777"/>
    <lineage>
        <taxon>Bacteria</taxon>
        <taxon>Thermotogati</taxon>
        <taxon>Deinococcota</taxon>
        <taxon>Deinococci</taxon>
        <taxon>Deinococcales</taxon>
        <taxon>Deinococcaceae</taxon>
        <taxon>Deinococcus</taxon>
    </lineage>
</organism>